<dbReference type="OrthoDB" id="2423254at2759"/>
<reference evidence="2" key="1">
    <citation type="submission" date="2021-06" db="EMBL/GenBank/DDBJ databases">
        <authorList>
            <person name="Kallberg Y."/>
            <person name="Tangrot J."/>
            <person name="Rosling A."/>
        </authorList>
    </citation>
    <scope>NUCLEOTIDE SEQUENCE</scope>
    <source>
        <strain evidence="2">FL130A</strain>
    </source>
</reference>
<evidence type="ECO:0000313" key="3">
    <source>
        <dbReference type="Proteomes" id="UP000789508"/>
    </source>
</evidence>
<keyword evidence="3" id="KW-1185">Reference proteome</keyword>
<dbReference type="EMBL" id="CAJVPS010011441">
    <property type="protein sequence ID" value="CAG8664834.1"/>
    <property type="molecule type" value="Genomic_DNA"/>
</dbReference>
<organism evidence="2 3">
    <name type="scientific">Ambispora leptoticha</name>
    <dbReference type="NCBI Taxonomy" id="144679"/>
    <lineage>
        <taxon>Eukaryota</taxon>
        <taxon>Fungi</taxon>
        <taxon>Fungi incertae sedis</taxon>
        <taxon>Mucoromycota</taxon>
        <taxon>Glomeromycotina</taxon>
        <taxon>Glomeromycetes</taxon>
        <taxon>Archaeosporales</taxon>
        <taxon>Ambisporaceae</taxon>
        <taxon>Ambispora</taxon>
    </lineage>
</organism>
<evidence type="ECO:0000313" key="2">
    <source>
        <dbReference type="EMBL" id="CAG8664834.1"/>
    </source>
</evidence>
<feature type="transmembrane region" description="Helical" evidence="1">
    <location>
        <begin position="60"/>
        <end position="81"/>
    </location>
</feature>
<keyword evidence="1" id="KW-0812">Transmembrane</keyword>
<accession>A0A9N9E8U0</accession>
<feature type="transmembrane region" description="Helical" evidence="1">
    <location>
        <begin position="129"/>
        <end position="149"/>
    </location>
</feature>
<gene>
    <name evidence="2" type="ORF">ALEPTO_LOCUS10424</name>
</gene>
<dbReference type="AlphaFoldDB" id="A0A9N9E8U0"/>
<comment type="caution">
    <text evidence="2">The sequence shown here is derived from an EMBL/GenBank/DDBJ whole genome shotgun (WGS) entry which is preliminary data.</text>
</comment>
<name>A0A9N9E8U0_9GLOM</name>
<feature type="non-terminal residue" evidence="2">
    <location>
        <position position="189"/>
    </location>
</feature>
<keyword evidence="1" id="KW-1133">Transmembrane helix</keyword>
<feature type="transmembrane region" description="Helical" evidence="1">
    <location>
        <begin position="87"/>
        <end position="108"/>
    </location>
</feature>
<proteinExistence type="predicted"/>
<evidence type="ECO:0000256" key="1">
    <source>
        <dbReference type="SAM" id="Phobius"/>
    </source>
</evidence>
<protein>
    <submittedName>
        <fullName evidence="2">7260_t:CDS:1</fullName>
    </submittedName>
</protein>
<dbReference type="Proteomes" id="UP000789508">
    <property type="component" value="Unassembled WGS sequence"/>
</dbReference>
<sequence>SSNYVIISTATTSGKASTNTYPNLNAPSTWPPTRPYNGNNKFETLPMSLRLPFYTVTTDLLIASAQIFNISYGATYAIPWFSPVCEIISAISVWAQSLNAYLFLAVSISTYFRVCRKKRLDYGKYDCKLFLIVFALSILVSSLVLLVALKGGYGPQRWWICIFSHFNVANESSSTITQRTGRQSHFQQP</sequence>
<keyword evidence="1" id="KW-0472">Membrane</keyword>